<feature type="region of interest" description="Disordered" evidence="1">
    <location>
        <begin position="119"/>
        <end position="240"/>
    </location>
</feature>
<sequence length="512" mass="55516">MNILLSLLREAFFLRGAWSSSWRPSRVCLVLLLAFGLVLSAPPALGQACKRKTPIHYIGMCMHPHGPTHNEWTYDFSGNPVFGPAARQLVACHDVLPLFVFDPRADLKNRGLIPLQFHDKAGACEPPPPPKPKPVPPPAPAKKEDPPPKEKADGNEGGGGKGGSGKGEGGGSENGSGGNGGSDPDSVEERVEKHRIRREDPPRKEAASGGSRSKDMVLPKEGVLSKEGVLPSRDEVHPPKCVDESCTLVDRGGALPELQRRDGRALVSAVPCAQTKEGCKGEGKGNGDEKEEEETDFDKLAQQLALVAGLAEDPSHDLHRKDGKKHGIVGGEDPDGFNHPALQAAVAFLQLSALAKAQVTAFEAQMKAAGKKNLPVLIQKTEELSKEAIEYLRKKYGKKKLAGSLADMQVIGPYETMSQFTDGLNGIYEAHHILEEAMARKFGITKELDKLPSVILENAEHKRFSGRLRDARKALADARVKLTPGKLWTIYEEVYADHPRWLAAIKPYFGSK</sequence>
<protein>
    <submittedName>
        <fullName evidence="2">Uncharacterized protein</fullName>
    </submittedName>
</protein>
<dbReference type="Proteomes" id="UP001160301">
    <property type="component" value="Unassembled WGS sequence"/>
</dbReference>
<organism evidence="2 3">
    <name type="scientific">Polyangium sorediatum</name>
    <dbReference type="NCBI Taxonomy" id="889274"/>
    <lineage>
        <taxon>Bacteria</taxon>
        <taxon>Pseudomonadati</taxon>
        <taxon>Myxococcota</taxon>
        <taxon>Polyangia</taxon>
        <taxon>Polyangiales</taxon>
        <taxon>Polyangiaceae</taxon>
        <taxon>Polyangium</taxon>
    </lineage>
</organism>
<evidence type="ECO:0000313" key="3">
    <source>
        <dbReference type="Proteomes" id="UP001160301"/>
    </source>
</evidence>
<reference evidence="2 3" key="1">
    <citation type="submission" date="2023-04" db="EMBL/GenBank/DDBJ databases">
        <title>The genome sequence of Polyangium sorediatum DSM14670.</title>
        <authorList>
            <person name="Zhang X."/>
        </authorList>
    </citation>
    <scope>NUCLEOTIDE SEQUENCE [LARGE SCALE GENOMIC DNA]</scope>
    <source>
        <strain evidence="2 3">DSM 14670</strain>
    </source>
</reference>
<feature type="compositionally biased region" description="Basic and acidic residues" evidence="1">
    <location>
        <begin position="187"/>
        <end position="218"/>
    </location>
</feature>
<gene>
    <name evidence="2" type="ORF">QHF89_32635</name>
</gene>
<keyword evidence="3" id="KW-1185">Reference proteome</keyword>
<evidence type="ECO:0000256" key="1">
    <source>
        <dbReference type="SAM" id="MobiDB-lite"/>
    </source>
</evidence>
<evidence type="ECO:0000313" key="2">
    <source>
        <dbReference type="EMBL" id="MDI1434291.1"/>
    </source>
</evidence>
<dbReference type="EMBL" id="JARZHI010000040">
    <property type="protein sequence ID" value="MDI1434291.1"/>
    <property type="molecule type" value="Genomic_DNA"/>
</dbReference>
<accession>A0ABT6P106</accession>
<comment type="caution">
    <text evidence="2">The sequence shown here is derived from an EMBL/GenBank/DDBJ whole genome shotgun (WGS) entry which is preliminary data.</text>
</comment>
<name>A0ABT6P106_9BACT</name>
<feature type="compositionally biased region" description="Pro residues" evidence="1">
    <location>
        <begin position="125"/>
        <end position="140"/>
    </location>
</feature>
<proteinExistence type="predicted"/>
<feature type="compositionally biased region" description="Basic and acidic residues" evidence="1">
    <location>
        <begin position="141"/>
        <end position="154"/>
    </location>
</feature>
<feature type="compositionally biased region" description="Gly residues" evidence="1">
    <location>
        <begin position="155"/>
        <end position="181"/>
    </location>
</feature>
<dbReference type="RefSeq" id="WP_136971280.1">
    <property type="nucleotide sequence ID" value="NZ_JARZHI010000040.1"/>
</dbReference>